<dbReference type="STRING" id="644282.Deba_1278"/>
<evidence type="ECO:0000313" key="2">
    <source>
        <dbReference type="Proteomes" id="UP000009047"/>
    </source>
</evidence>
<dbReference type="EMBL" id="CP002085">
    <property type="protein sequence ID" value="ADK84646.1"/>
    <property type="molecule type" value="Genomic_DNA"/>
</dbReference>
<dbReference type="eggNOG" id="COG1610">
    <property type="taxonomic scope" value="Bacteria"/>
</dbReference>
<dbReference type="AlphaFoldDB" id="E1QG36"/>
<evidence type="ECO:0000313" key="1">
    <source>
        <dbReference type="EMBL" id="ADK84646.1"/>
    </source>
</evidence>
<dbReference type="InterPro" id="IPR023168">
    <property type="entry name" value="GatB_Yqey_C_2"/>
</dbReference>
<dbReference type="GO" id="GO:0016884">
    <property type="term" value="F:carbon-nitrogen ligase activity, with glutamine as amido-N-donor"/>
    <property type="evidence" value="ECO:0007669"/>
    <property type="project" value="InterPro"/>
</dbReference>
<sequence length="149" mass="16352">MARGSQIEADLKAALKRRDDLTVSCLRMARAALAGKAKDLRRPLEEQEEIQVLKGLAKQRKEAAEQFQAGGRPELAQRELSELAIIEGYLPAQMGQAELESVLDQVFAELRPQGPKDMGNVMKAVMARLAGAADGKLVNQLVRQRMQAS</sequence>
<dbReference type="PANTHER" id="PTHR28055">
    <property type="entry name" value="ALTERED INHERITANCE OF MITOCHONDRIA PROTEIN 41, MITOCHONDRIAL"/>
    <property type="match status" value="1"/>
</dbReference>
<reference evidence="1 2" key="1">
    <citation type="journal article" date="2010" name="Stand. Genomic Sci.">
        <title>Complete genome sequence of Desulfarculus baarsii type strain (2st14).</title>
        <authorList>
            <person name="Sun H."/>
            <person name="Spring S."/>
            <person name="Lapidus A."/>
            <person name="Davenport K."/>
            <person name="Del Rio T.G."/>
            <person name="Tice H."/>
            <person name="Nolan M."/>
            <person name="Copeland A."/>
            <person name="Cheng J.F."/>
            <person name="Lucas S."/>
            <person name="Tapia R."/>
            <person name="Goodwin L."/>
            <person name="Pitluck S."/>
            <person name="Ivanova N."/>
            <person name="Pagani I."/>
            <person name="Mavromatis K."/>
            <person name="Ovchinnikova G."/>
            <person name="Pati A."/>
            <person name="Chen A."/>
            <person name="Palaniappan K."/>
            <person name="Hauser L."/>
            <person name="Chang Y.J."/>
            <person name="Jeffries C.D."/>
            <person name="Detter J.C."/>
            <person name="Han C."/>
            <person name="Rohde M."/>
            <person name="Brambilla E."/>
            <person name="Goker M."/>
            <person name="Woyke T."/>
            <person name="Bristow J."/>
            <person name="Eisen J.A."/>
            <person name="Markowitz V."/>
            <person name="Hugenholtz P."/>
            <person name="Kyrpides N.C."/>
            <person name="Klenk H.P."/>
            <person name="Land M."/>
        </authorList>
    </citation>
    <scope>NUCLEOTIDE SEQUENCE [LARGE SCALE GENOMIC DNA]</scope>
    <source>
        <strain evidence="2">ATCC 33931 / DSM 2075 / LMG 7858 / VKM B-1802 / 2st14</strain>
    </source>
</reference>
<dbReference type="Gene3D" id="1.10.10.410">
    <property type="match status" value="1"/>
</dbReference>
<dbReference type="Gene3D" id="1.10.1510.10">
    <property type="entry name" value="Uncharacterised protein YqeY/AIM41 PF09424, N-terminal domain"/>
    <property type="match status" value="1"/>
</dbReference>
<dbReference type="Pfam" id="PF09424">
    <property type="entry name" value="YqeY"/>
    <property type="match status" value="1"/>
</dbReference>
<dbReference type="HOGENOM" id="CLU_079430_2_1_7"/>
<gene>
    <name evidence="1" type="ordered locus">Deba_1278</name>
</gene>
<dbReference type="RefSeq" id="WP_013258099.1">
    <property type="nucleotide sequence ID" value="NC_014365.1"/>
</dbReference>
<dbReference type="SUPFAM" id="SSF89095">
    <property type="entry name" value="GatB/YqeY motif"/>
    <property type="match status" value="1"/>
</dbReference>
<dbReference type="OrthoDB" id="9788127at2"/>
<dbReference type="Proteomes" id="UP000009047">
    <property type="component" value="Chromosome"/>
</dbReference>
<evidence type="ECO:0008006" key="3">
    <source>
        <dbReference type="Google" id="ProtNLM"/>
    </source>
</evidence>
<dbReference type="InterPro" id="IPR042184">
    <property type="entry name" value="YqeY/Aim41_N"/>
</dbReference>
<dbReference type="InterPro" id="IPR019004">
    <property type="entry name" value="YqeY/Aim41"/>
</dbReference>
<organism evidence="1 2">
    <name type="scientific">Desulfarculus baarsii (strain ATCC 33931 / DSM 2075 / LMG 7858 / VKM B-1802 / 2st14)</name>
    <dbReference type="NCBI Taxonomy" id="644282"/>
    <lineage>
        <taxon>Bacteria</taxon>
        <taxon>Pseudomonadati</taxon>
        <taxon>Thermodesulfobacteriota</taxon>
        <taxon>Desulfarculia</taxon>
        <taxon>Desulfarculales</taxon>
        <taxon>Desulfarculaceae</taxon>
        <taxon>Desulfarculus</taxon>
    </lineage>
</organism>
<name>E1QG36_DESB2</name>
<keyword evidence="2" id="KW-1185">Reference proteome</keyword>
<protein>
    <recommendedName>
        <fullName evidence="3">GatB/YqeY domain-containing protein</fullName>
    </recommendedName>
</protein>
<dbReference type="PANTHER" id="PTHR28055:SF1">
    <property type="entry name" value="ALTERED INHERITANCE OF MITOCHONDRIA PROTEIN 41, MITOCHONDRIAL"/>
    <property type="match status" value="1"/>
</dbReference>
<proteinExistence type="predicted"/>
<dbReference type="KEGG" id="dbr:Deba_1278"/>
<dbReference type="InterPro" id="IPR003789">
    <property type="entry name" value="Asn/Gln_tRNA_amidoTrase-B-like"/>
</dbReference>
<accession>E1QG36</accession>